<evidence type="ECO:0000256" key="1">
    <source>
        <dbReference type="SAM" id="MobiDB-lite"/>
    </source>
</evidence>
<reference evidence="2" key="1">
    <citation type="submission" date="2021-06" db="EMBL/GenBank/DDBJ databases">
        <title>Parelaphostrongylus tenuis whole genome reference sequence.</title>
        <authorList>
            <person name="Garwood T.J."/>
            <person name="Larsen P.A."/>
            <person name="Fountain-Jones N.M."/>
            <person name="Garbe J.R."/>
            <person name="Macchietto M.G."/>
            <person name="Kania S.A."/>
            <person name="Gerhold R.W."/>
            <person name="Richards J.E."/>
            <person name="Wolf T.M."/>
        </authorList>
    </citation>
    <scope>NUCLEOTIDE SEQUENCE</scope>
    <source>
        <strain evidence="2">MNPRO001-30</strain>
        <tissue evidence="2">Meninges</tissue>
    </source>
</reference>
<proteinExistence type="predicted"/>
<sequence length="56" mass="6440">MAATTKELLEEERKFRLDTSATRLTRLIINEMVPHSDTKPPKPFTATLQQKLKSLD</sequence>
<keyword evidence="3" id="KW-1185">Reference proteome</keyword>
<feature type="region of interest" description="Disordered" evidence="1">
    <location>
        <begin position="34"/>
        <end position="56"/>
    </location>
</feature>
<dbReference type="EMBL" id="JAHQIW010001287">
    <property type="protein sequence ID" value="KAJ1352002.1"/>
    <property type="molecule type" value="Genomic_DNA"/>
</dbReference>
<evidence type="ECO:0000313" key="3">
    <source>
        <dbReference type="Proteomes" id="UP001196413"/>
    </source>
</evidence>
<dbReference type="AlphaFoldDB" id="A0AAD5QIM9"/>
<protein>
    <submittedName>
        <fullName evidence="2">Uncharacterized protein</fullName>
    </submittedName>
</protein>
<dbReference type="Proteomes" id="UP001196413">
    <property type="component" value="Unassembled WGS sequence"/>
</dbReference>
<feature type="compositionally biased region" description="Polar residues" evidence="1">
    <location>
        <begin position="46"/>
        <end position="56"/>
    </location>
</feature>
<accession>A0AAD5QIM9</accession>
<name>A0AAD5QIM9_PARTN</name>
<comment type="caution">
    <text evidence="2">The sequence shown here is derived from an EMBL/GenBank/DDBJ whole genome shotgun (WGS) entry which is preliminary data.</text>
</comment>
<organism evidence="2 3">
    <name type="scientific">Parelaphostrongylus tenuis</name>
    <name type="common">Meningeal worm</name>
    <dbReference type="NCBI Taxonomy" id="148309"/>
    <lineage>
        <taxon>Eukaryota</taxon>
        <taxon>Metazoa</taxon>
        <taxon>Ecdysozoa</taxon>
        <taxon>Nematoda</taxon>
        <taxon>Chromadorea</taxon>
        <taxon>Rhabditida</taxon>
        <taxon>Rhabditina</taxon>
        <taxon>Rhabditomorpha</taxon>
        <taxon>Strongyloidea</taxon>
        <taxon>Metastrongylidae</taxon>
        <taxon>Parelaphostrongylus</taxon>
    </lineage>
</organism>
<gene>
    <name evidence="2" type="ORF">KIN20_008190</name>
</gene>
<evidence type="ECO:0000313" key="2">
    <source>
        <dbReference type="EMBL" id="KAJ1352002.1"/>
    </source>
</evidence>